<evidence type="ECO:0000313" key="2">
    <source>
        <dbReference type="EMBL" id="CAB5226022.1"/>
    </source>
</evidence>
<proteinExistence type="predicted"/>
<accession>A0A6J7XAS5</accession>
<reference evidence="2" key="1">
    <citation type="submission" date="2020-05" db="EMBL/GenBank/DDBJ databases">
        <authorList>
            <person name="Chiriac C."/>
            <person name="Salcher M."/>
            <person name="Ghai R."/>
            <person name="Kavagutti S V."/>
        </authorList>
    </citation>
    <scope>NUCLEOTIDE SEQUENCE</scope>
</reference>
<name>A0A6J7XAS5_9CAUD</name>
<sequence>MDNSKVRIFVSINTKHMTTAQIIFKAIQDVNNSEFYATRNSPGQLIADERRQEVSGFIPAGTLAHKILTGTQRNLTEKQLWVIAFELERSAPEFVAAAVAEFEARQAEKKADEAEKKAKLAANKAVSSDVLAAVKAAGRKLADYYAFLKGSKQFAREFYSKKYSADSVAAFLAI</sequence>
<dbReference type="EMBL" id="LR798349">
    <property type="protein sequence ID" value="CAB5226022.1"/>
    <property type="molecule type" value="Genomic_DNA"/>
</dbReference>
<protein>
    <submittedName>
        <fullName evidence="2">Uncharacterized protein</fullName>
    </submittedName>
</protein>
<feature type="coiled-coil region" evidence="1">
    <location>
        <begin position="97"/>
        <end position="124"/>
    </location>
</feature>
<keyword evidence="1" id="KW-0175">Coiled coil</keyword>
<evidence type="ECO:0000256" key="1">
    <source>
        <dbReference type="SAM" id="Coils"/>
    </source>
</evidence>
<gene>
    <name evidence="2" type="ORF">UFOVP754_29</name>
</gene>
<organism evidence="2">
    <name type="scientific">uncultured Caudovirales phage</name>
    <dbReference type="NCBI Taxonomy" id="2100421"/>
    <lineage>
        <taxon>Viruses</taxon>
        <taxon>Duplodnaviria</taxon>
        <taxon>Heunggongvirae</taxon>
        <taxon>Uroviricota</taxon>
        <taxon>Caudoviricetes</taxon>
        <taxon>Peduoviridae</taxon>
        <taxon>Maltschvirus</taxon>
        <taxon>Maltschvirus maltsch</taxon>
    </lineage>
</organism>